<gene>
    <name evidence="1" type="ORF">CLV67_13630</name>
</gene>
<dbReference type="Proteomes" id="UP000239415">
    <property type="component" value="Unassembled WGS sequence"/>
</dbReference>
<name>A0A2T0JPW8_9ACTN</name>
<dbReference type="RefSeq" id="WP_307833906.1">
    <property type="nucleotide sequence ID" value="NZ_BOMO01000169.1"/>
</dbReference>
<sequence length="53" mass="5852">MEQPEDSVELHLHRLADGCYGQAEVAGPGQTLASEEPFPFAIDVASLTRRRRV</sequence>
<proteinExistence type="predicted"/>
<dbReference type="EMBL" id="PVMZ01000036">
    <property type="protein sequence ID" value="PRX09454.1"/>
    <property type="molecule type" value="Genomic_DNA"/>
</dbReference>
<evidence type="ECO:0000313" key="1">
    <source>
        <dbReference type="EMBL" id="PRX09454.1"/>
    </source>
</evidence>
<keyword evidence="2" id="KW-1185">Reference proteome</keyword>
<evidence type="ECO:0000313" key="2">
    <source>
        <dbReference type="Proteomes" id="UP000239415"/>
    </source>
</evidence>
<comment type="caution">
    <text evidence="1">The sequence shown here is derived from an EMBL/GenBank/DDBJ whole genome shotgun (WGS) entry which is preliminary data.</text>
</comment>
<accession>A0A2T0JPW8</accession>
<dbReference type="AlphaFoldDB" id="A0A2T0JPW8"/>
<reference evidence="1 2" key="1">
    <citation type="submission" date="2018-03" db="EMBL/GenBank/DDBJ databases">
        <title>Genomic Encyclopedia of Archaeal and Bacterial Type Strains, Phase II (KMG-II): from individual species to whole genera.</title>
        <authorList>
            <person name="Goeker M."/>
        </authorList>
    </citation>
    <scope>NUCLEOTIDE SEQUENCE [LARGE SCALE GENOMIC DNA]</scope>
    <source>
        <strain evidence="1 2">DSM 43146</strain>
    </source>
</reference>
<organism evidence="1 2">
    <name type="scientific">Actinoplanes italicus</name>
    <dbReference type="NCBI Taxonomy" id="113567"/>
    <lineage>
        <taxon>Bacteria</taxon>
        <taxon>Bacillati</taxon>
        <taxon>Actinomycetota</taxon>
        <taxon>Actinomycetes</taxon>
        <taxon>Micromonosporales</taxon>
        <taxon>Micromonosporaceae</taxon>
        <taxon>Actinoplanes</taxon>
    </lineage>
</organism>
<protein>
    <submittedName>
        <fullName evidence="1">Uncharacterized protein</fullName>
    </submittedName>
</protein>